<sequence>MSCAVGRRNEHAHWITNILLVWTSLLDSSIAVELRKDLTSHPNWKLLDRGDDCGYNVADRIIGGDEATLGQYPWIARLGYTYELDENNTVDTYECGGTIINSMYVLTAAHCSPDIVMLQLAEVRLGEHITTTDPDCVDGVCAPPAQDIVVDEFICHEDYDAKSYQNDICLLRLAKPIEFNNYVAPICLPVYDFFQKQTFESSVMEVAGWGLTDIATGKSSNVLLTLTVPIKTQFICELAYSGKSEIIDKQMCAGGVVGKDSCSGDSGGPLMAPFSMDAPPRYFIVGIVSFGPKKCATTNTPGVYTKVSEYMTWILDNIKE</sequence>
<feature type="domain" description="Peptidase S1" evidence="13">
    <location>
        <begin position="61"/>
        <end position="319"/>
    </location>
</feature>
<protein>
    <recommendedName>
        <fullName evidence="10">limulus clotting factor C</fullName>
        <ecNumber evidence="10">3.4.21.84</ecNumber>
    </recommendedName>
</protein>
<proteinExistence type="inferred from homology"/>
<reference evidence="14" key="1">
    <citation type="submission" date="2015-11" db="EMBL/GenBank/DDBJ databases">
        <title>De novo transcriptome assembly of four potential Pierce s Disease insect vectors from Arizona vineyards.</title>
        <authorList>
            <person name="Tassone E.E."/>
        </authorList>
    </citation>
    <scope>NUCLEOTIDE SEQUENCE</scope>
</reference>
<evidence type="ECO:0000256" key="12">
    <source>
        <dbReference type="SAM" id="SignalP"/>
    </source>
</evidence>
<dbReference type="InterPro" id="IPR018114">
    <property type="entry name" value="TRYPSIN_HIS"/>
</dbReference>
<dbReference type="GO" id="GO:0004252">
    <property type="term" value="F:serine-type endopeptidase activity"/>
    <property type="evidence" value="ECO:0007669"/>
    <property type="project" value="InterPro"/>
</dbReference>
<feature type="chain" id="PRO_5008582252" description="limulus clotting factor C" evidence="12">
    <location>
        <begin position="32"/>
        <end position="320"/>
    </location>
</feature>
<dbReference type="PROSITE" id="PS00134">
    <property type="entry name" value="TRYPSIN_HIS"/>
    <property type="match status" value="1"/>
</dbReference>
<dbReference type="CDD" id="cd00190">
    <property type="entry name" value="Tryp_SPc"/>
    <property type="match status" value="1"/>
</dbReference>
<evidence type="ECO:0000256" key="6">
    <source>
        <dbReference type="ARBA" id="ARBA00022825"/>
    </source>
</evidence>
<evidence type="ECO:0000256" key="7">
    <source>
        <dbReference type="ARBA" id="ARBA00023157"/>
    </source>
</evidence>
<dbReference type="EMBL" id="GECZ01030178">
    <property type="protein sequence ID" value="JAS39591.1"/>
    <property type="molecule type" value="Transcribed_RNA"/>
</dbReference>
<feature type="signal peptide" evidence="12">
    <location>
        <begin position="1"/>
        <end position="31"/>
    </location>
</feature>
<keyword evidence="7" id="KW-1015">Disulfide bond</keyword>
<evidence type="ECO:0000256" key="2">
    <source>
        <dbReference type="ARBA" id="ARBA00022670"/>
    </source>
</evidence>
<evidence type="ECO:0000256" key="3">
    <source>
        <dbReference type="ARBA" id="ARBA00022729"/>
    </source>
</evidence>
<accession>A0A1B6ENS7</accession>
<dbReference type="Gene3D" id="2.40.10.10">
    <property type="entry name" value="Trypsin-like serine proteases"/>
    <property type="match status" value="2"/>
</dbReference>
<name>A0A1B6ENS7_9HEMI</name>
<dbReference type="SMART" id="SM00020">
    <property type="entry name" value="Tryp_SPc"/>
    <property type="match status" value="1"/>
</dbReference>
<dbReference type="AlphaFoldDB" id="A0A1B6ENS7"/>
<dbReference type="SUPFAM" id="SSF50494">
    <property type="entry name" value="Trypsin-like serine proteases"/>
    <property type="match status" value="1"/>
</dbReference>
<gene>
    <name evidence="14" type="ORF">g.22085</name>
</gene>
<dbReference type="FunFam" id="2.40.10.10:FF:000120">
    <property type="entry name" value="Putative serine protease"/>
    <property type="match status" value="1"/>
</dbReference>
<evidence type="ECO:0000256" key="5">
    <source>
        <dbReference type="ARBA" id="ARBA00022820"/>
    </source>
</evidence>
<evidence type="ECO:0000256" key="4">
    <source>
        <dbReference type="ARBA" id="ARBA00022801"/>
    </source>
</evidence>
<dbReference type="GO" id="GO:0006508">
    <property type="term" value="P:proteolysis"/>
    <property type="evidence" value="ECO:0007669"/>
    <property type="project" value="UniProtKB-KW"/>
</dbReference>
<dbReference type="EC" id="3.4.21.84" evidence="10"/>
<dbReference type="PROSITE" id="PS00135">
    <property type="entry name" value="TRYPSIN_SER"/>
    <property type="match status" value="1"/>
</dbReference>
<comment type="similarity">
    <text evidence="8">Belongs to the peptidase S1 family. CLIP subfamily.</text>
</comment>
<evidence type="ECO:0000256" key="11">
    <source>
        <dbReference type="RuleBase" id="RU363034"/>
    </source>
</evidence>
<evidence type="ECO:0000256" key="1">
    <source>
        <dbReference type="ARBA" id="ARBA00022659"/>
    </source>
</evidence>
<dbReference type="InterPro" id="IPR043504">
    <property type="entry name" value="Peptidase_S1_PA_chymotrypsin"/>
</dbReference>
<dbReference type="PANTHER" id="PTHR24256">
    <property type="entry name" value="TRYPTASE-RELATED"/>
    <property type="match status" value="1"/>
</dbReference>
<dbReference type="Pfam" id="PF00089">
    <property type="entry name" value="Trypsin"/>
    <property type="match status" value="1"/>
</dbReference>
<evidence type="ECO:0000256" key="8">
    <source>
        <dbReference type="ARBA" id="ARBA00024195"/>
    </source>
</evidence>
<evidence type="ECO:0000259" key="13">
    <source>
        <dbReference type="PROSITE" id="PS50240"/>
    </source>
</evidence>
<keyword evidence="6 11" id="KW-0720">Serine protease</keyword>
<organism evidence="14">
    <name type="scientific">Cuerna arida</name>
    <dbReference type="NCBI Taxonomy" id="1464854"/>
    <lineage>
        <taxon>Eukaryota</taxon>
        <taxon>Metazoa</taxon>
        <taxon>Ecdysozoa</taxon>
        <taxon>Arthropoda</taxon>
        <taxon>Hexapoda</taxon>
        <taxon>Insecta</taxon>
        <taxon>Pterygota</taxon>
        <taxon>Neoptera</taxon>
        <taxon>Paraneoptera</taxon>
        <taxon>Hemiptera</taxon>
        <taxon>Auchenorrhyncha</taxon>
        <taxon>Membracoidea</taxon>
        <taxon>Cicadellidae</taxon>
        <taxon>Cicadellinae</taxon>
        <taxon>Proconiini</taxon>
        <taxon>Cuerna</taxon>
    </lineage>
</organism>
<evidence type="ECO:0000256" key="10">
    <source>
        <dbReference type="ARBA" id="ARBA00066707"/>
    </source>
</evidence>
<dbReference type="InterPro" id="IPR001314">
    <property type="entry name" value="Peptidase_S1A"/>
</dbReference>
<dbReference type="GO" id="GO:0042381">
    <property type="term" value="P:hemolymph coagulation"/>
    <property type="evidence" value="ECO:0007669"/>
    <property type="project" value="UniProtKB-KW"/>
</dbReference>
<keyword evidence="4 11" id="KW-0378">Hydrolase</keyword>
<dbReference type="InterPro" id="IPR033116">
    <property type="entry name" value="TRYPSIN_SER"/>
</dbReference>
<keyword evidence="2 11" id="KW-0645">Protease</keyword>
<evidence type="ECO:0000256" key="9">
    <source>
        <dbReference type="ARBA" id="ARBA00052079"/>
    </source>
</evidence>
<keyword evidence="3 12" id="KW-0732">Signal</keyword>
<comment type="catalytic activity">
    <reaction evidence="9">
        <text>Selective cleavage of 103-Arg-|-Ser-104 and 124-Ile-|-Ile-125 bonds in Limulus clotting factor B to form activated factor B. Cleavage of -Pro-Arg-|-Xaa- bonds in synthetic substrates.</text>
        <dbReference type="EC" id="3.4.21.84"/>
    </reaction>
</comment>
<keyword evidence="5" id="KW-0353">Hemolymph clotting</keyword>
<dbReference type="PROSITE" id="PS50240">
    <property type="entry name" value="TRYPSIN_DOM"/>
    <property type="match status" value="1"/>
</dbReference>
<dbReference type="PRINTS" id="PR00722">
    <property type="entry name" value="CHYMOTRYPSIN"/>
</dbReference>
<dbReference type="InterPro" id="IPR009003">
    <property type="entry name" value="Peptidase_S1_PA"/>
</dbReference>
<keyword evidence="1" id="KW-0768">Sushi</keyword>
<dbReference type="InterPro" id="IPR001254">
    <property type="entry name" value="Trypsin_dom"/>
</dbReference>
<dbReference type="InterPro" id="IPR051487">
    <property type="entry name" value="Ser/Thr_Proteases_Immune/Dev"/>
</dbReference>
<evidence type="ECO:0000313" key="14">
    <source>
        <dbReference type="EMBL" id="JAS39591.1"/>
    </source>
</evidence>